<dbReference type="EMBL" id="JACHXV010000044">
    <property type="protein sequence ID" value="MBB3175548.1"/>
    <property type="molecule type" value="Genomic_DNA"/>
</dbReference>
<evidence type="ECO:0000259" key="1">
    <source>
        <dbReference type="Pfam" id="PF13403"/>
    </source>
</evidence>
<dbReference type="EMBL" id="JABXXQ010000160">
    <property type="protein sequence ID" value="NVN30485.1"/>
    <property type="molecule type" value="Genomic_DNA"/>
</dbReference>
<dbReference type="SUPFAM" id="SSF51294">
    <property type="entry name" value="Hedgehog/intein (Hint) domain"/>
    <property type="match status" value="1"/>
</dbReference>
<dbReference type="RefSeq" id="WP_176624052.1">
    <property type="nucleotide sequence ID" value="NZ_JABXXQ010000160.1"/>
</dbReference>
<evidence type="ECO:0000313" key="4">
    <source>
        <dbReference type="Proteomes" id="UP000557688"/>
    </source>
</evidence>
<dbReference type="Proteomes" id="UP000557688">
    <property type="component" value="Unassembled WGS sequence"/>
</dbReference>
<dbReference type="Proteomes" id="UP000565205">
    <property type="component" value="Unassembled WGS sequence"/>
</dbReference>
<comment type="caution">
    <text evidence="3">The sequence shown here is derived from an EMBL/GenBank/DDBJ whole genome shotgun (WGS) entry which is preliminary data.</text>
</comment>
<proteinExistence type="predicted"/>
<evidence type="ECO:0000313" key="2">
    <source>
        <dbReference type="EMBL" id="MBB3175548.1"/>
    </source>
</evidence>
<organism evidence="3 5">
    <name type="scientific">Endobacter medicaginis</name>
    <dbReference type="NCBI Taxonomy" id="1181271"/>
    <lineage>
        <taxon>Bacteria</taxon>
        <taxon>Pseudomonadati</taxon>
        <taxon>Pseudomonadota</taxon>
        <taxon>Alphaproteobacteria</taxon>
        <taxon>Acetobacterales</taxon>
        <taxon>Acetobacteraceae</taxon>
        <taxon>Endobacter</taxon>
    </lineage>
</organism>
<reference evidence="2 4" key="2">
    <citation type="submission" date="2020-08" db="EMBL/GenBank/DDBJ databases">
        <title>Genomic Encyclopedia of Type Strains, Phase III (KMG-III): the genomes of soil and plant-associated and newly described type strains.</title>
        <authorList>
            <person name="Whitman W."/>
        </authorList>
    </citation>
    <scope>NUCLEOTIDE SEQUENCE [LARGE SCALE GENOMIC DNA]</scope>
    <source>
        <strain evidence="2 4">CECT 8088</strain>
    </source>
</reference>
<evidence type="ECO:0000313" key="5">
    <source>
        <dbReference type="Proteomes" id="UP000565205"/>
    </source>
</evidence>
<dbReference type="InterPro" id="IPR036844">
    <property type="entry name" value="Hint_dom_sf"/>
</dbReference>
<keyword evidence="4" id="KW-1185">Reference proteome</keyword>
<dbReference type="Gene3D" id="2.170.16.10">
    <property type="entry name" value="Hedgehog/Intein (Hint) domain"/>
    <property type="match status" value="1"/>
</dbReference>
<accession>A0A850NT08</accession>
<protein>
    <submittedName>
        <fullName evidence="3">Hint domain-containing protein</fullName>
    </submittedName>
</protein>
<feature type="domain" description="Hedgehog/Intein (Hint)" evidence="1">
    <location>
        <begin position="33"/>
        <end position="161"/>
    </location>
</feature>
<dbReference type="InterPro" id="IPR028992">
    <property type="entry name" value="Hedgehog/Intein_dom"/>
</dbReference>
<reference evidence="3 5" key="1">
    <citation type="submission" date="2020-06" db="EMBL/GenBank/DDBJ databases">
        <title>Description of novel acetic acid bacteria.</title>
        <authorList>
            <person name="Sombolestani A."/>
        </authorList>
    </citation>
    <scope>NUCLEOTIDE SEQUENCE [LARGE SCALE GENOMIC DNA]</scope>
    <source>
        <strain evidence="3 5">LMG 26838</strain>
    </source>
</reference>
<gene>
    <name evidence="2" type="ORF">FHR90_003404</name>
    <name evidence="3" type="ORF">HUK83_09085</name>
</gene>
<name>A0A850NT08_9PROT</name>
<evidence type="ECO:0000313" key="3">
    <source>
        <dbReference type="EMBL" id="NVN30485.1"/>
    </source>
</evidence>
<sequence>MSAITDPSFSRSAYSSRRGSHVMGLVRHSRVTPCYLAGSMITTPMGDRAVESLTIGDQVMIWDDATGATISDVIVWTGSRTVTICPDLADDLAGYPVRILRDAIADGVPYQDLLVTAEHRLFFDGKLVPARMLVNGRSIFYDHSMPVFDAYHVETTRHSIL</sequence>
<dbReference type="AlphaFoldDB" id="A0A850NT08"/>
<dbReference type="Pfam" id="PF13403">
    <property type="entry name" value="Hint_2"/>
    <property type="match status" value="1"/>
</dbReference>